<evidence type="ECO:0000256" key="1">
    <source>
        <dbReference type="SAM" id="MobiDB-lite"/>
    </source>
</evidence>
<evidence type="ECO:0000313" key="2">
    <source>
        <dbReference type="EMBL" id="SVC23103.1"/>
    </source>
</evidence>
<name>A0A382KI64_9ZZZZ</name>
<sequence>AVTSIVSRGADSGFGVPSQDPSGDQQNFSELVARRIVEGAGHDLPTQRPNAVSEALLEPL</sequence>
<organism evidence="2">
    <name type="scientific">marine metagenome</name>
    <dbReference type="NCBI Taxonomy" id="408172"/>
    <lineage>
        <taxon>unclassified sequences</taxon>
        <taxon>metagenomes</taxon>
        <taxon>ecological metagenomes</taxon>
    </lineage>
</organism>
<proteinExistence type="predicted"/>
<dbReference type="EMBL" id="UINC01080295">
    <property type="protein sequence ID" value="SVC23103.1"/>
    <property type="molecule type" value="Genomic_DNA"/>
</dbReference>
<accession>A0A382KI64</accession>
<feature type="region of interest" description="Disordered" evidence="1">
    <location>
        <begin position="39"/>
        <end position="60"/>
    </location>
</feature>
<reference evidence="2" key="1">
    <citation type="submission" date="2018-05" db="EMBL/GenBank/DDBJ databases">
        <authorList>
            <person name="Lanie J.A."/>
            <person name="Ng W.-L."/>
            <person name="Kazmierczak K.M."/>
            <person name="Andrzejewski T.M."/>
            <person name="Davidsen T.M."/>
            <person name="Wayne K.J."/>
            <person name="Tettelin H."/>
            <person name="Glass J.I."/>
            <person name="Rusch D."/>
            <person name="Podicherti R."/>
            <person name="Tsui H.-C.T."/>
            <person name="Winkler M.E."/>
        </authorList>
    </citation>
    <scope>NUCLEOTIDE SEQUENCE</scope>
</reference>
<protein>
    <submittedName>
        <fullName evidence="2">Uncharacterized protein</fullName>
    </submittedName>
</protein>
<feature type="non-terminal residue" evidence="2">
    <location>
        <position position="1"/>
    </location>
</feature>
<gene>
    <name evidence="2" type="ORF">METZ01_LOCUS275957</name>
</gene>
<dbReference type="AlphaFoldDB" id="A0A382KI64"/>
<feature type="region of interest" description="Disordered" evidence="1">
    <location>
        <begin position="1"/>
        <end position="25"/>
    </location>
</feature>